<sequence length="42" mass="4888">MSSLDTFFFSYPYIPVVNIVPRYVTAQTLNEFLTDEHFTIAV</sequence>
<dbReference type="AlphaFoldDB" id="E6X0G7"/>
<evidence type="ECO:0000313" key="1">
    <source>
        <dbReference type="EMBL" id="ADV46817.1"/>
    </source>
</evidence>
<evidence type="ECO:0000313" key="2">
    <source>
        <dbReference type="Proteomes" id="UP000008633"/>
    </source>
</evidence>
<keyword evidence="2" id="KW-1185">Reference proteome</keyword>
<protein>
    <submittedName>
        <fullName evidence="1">Uncharacterized protein</fullName>
    </submittedName>
</protein>
<reference evidence="1 2" key="1">
    <citation type="journal article" date="2011" name="Stand. Genomic Sci.">
        <title>Complete genome sequence of Nitratifractor salsuginis type strain (E9I37-1).</title>
        <authorList>
            <person name="Anderson I."/>
            <person name="Sikorski J."/>
            <person name="Zeytun A."/>
            <person name="Nolan M."/>
            <person name="Lapidus A."/>
            <person name="Lucas S."/>
            <person name="Hammon N."/>
            <person name="Deshpande S."/>
            <person name="Cheng J.F."/>
            <person name="Tapia R."/>
            <person name="Han C."/>
            <person name="Goodwin L."/>
            <person name="Pitluck S."/>
            <person name="Liolios K."/>
            <person name="Pagani I."/>
            <person name="Ivanova N."/>
            <person name="Huntemann M."/>
            <person name="Mavromatis K."/>
            <person name="Ovchinikova G."/>
            <person name="Pati A."/>
            <person name="Chen A."/>
            <person name="Palaniappan K."/>
            <person name="Land M."/>
            <person name="Hauser L."/>
            <person name="Brambilla E.M."/>
            <person name="Ngatchou-Djao O.D."/>
            <person name="Rohde M."/>
            <person name="Tindall B.J."/>
            <person name="Goker M."/>
            <person name="Detter J.C."/>
            <person name="Woyke T."/>
            <person name="Bristow J."/>
            <person name="Eisen J.A."/>
            <person name="Markowitz V."/>
            <person name="Hugenholtz P."/>
            <person name="Klenk H.P."/>
            <person name="Kyrpides N.C."/>
        </authorList>
    </citation>
    <scope>NUCLEOTIDE SEQUENCE [LARGE SCALE GENOMIC DNA]</scope>
    <source>
        <strain evidence="2">DSM 16511 / JCM 12458 / E9I37-1</strain>
    </source>
</reference>
<dbReference type="STRING" id="749222.Nitsa_1569"/>
<proteinExistence type="predicted"/>
<accession>E6X0G7</accession>
<dbReference type="Proteomes" id="UP000008633">
    <property type="component" value="Chromosome"/>
</dbReference>
<dbReference type="HOGENOM" id="CLU_3254745_0_0_7"/>
<name>E6X0G7_NITSE</name>
<organism evidence="1 2">
    <name type="scientific">Nitratifractor salsuginis (strain DSM 16511 / JCM 12458 / E9I37-1)</name>
    <dbReference type="NCBI Taxonomy" id="749222"/>
    <lineage>
        <taxon>Bacteria</taxon>
        <taxon>Pseudomonadati</taxon>
        <taxon>Campylobacterota</taxon>
        <taxon>Epsilonproteobacteria</taxon>
        <taxon>Campylobacterales</taxon>
        <taxon>Sulfurovaceae</taxon>
        <taxon>Nitratifractor</taxon>
    </lineage>
</organism>
<reference evidence="2" key="2">
    <citation type="submission" date="2011-01" db="EMBL/GenBank/DDBJ databases">
        <title>The complete genome of Nitratifractor salsuginis DSM 16511.</title>
        <authorList>
            <consortium name="US DOE Joint Genome Institute (JGI-PGF)"/>
            <person name="Lucas S."/>
            <person name="Copeland A."/>
            <person name="Lapidus A."/>
            <person name="Bruce D."/>
            <person name="Goodwin L."/>
            <person name="Pitluck S."/>
            <person name="Kyrpides N."/>
            <person name="Mavromatis K."/>
            <person name="Ivanova N."/>
            <person name="Mikhailova N."/>
            <person name="Zeytun A."/>
            <person name="Detter J.C."/>
            <person name="Tapia R."/>
            <person name="Han C."/>
            <person name="Land M."/>
            <person name="Hauser L."/>
            <person name="Markowitz V."/>
            <person name="Cheng J.-F."/>
            <person name="Hugenholtz P."/>
            <person name="Woyke T."/>
            <person name="Wu D."/>
            <person name="Tindall B."/>
            <person name="Schuetze A."/>
            <person name="Brambilla E."/>
            <person name="Klenk H.-P."/>
            <person name="Eisen J.A."/>
        </authorList>
    </citation>
    <scope>NUCLEOTIDE SEQUENCE [LARGE SCALE GENOMIC DNA]</scope>
    <source>
        <strain evidence="2">DSM 16511 / JCM 12458 / E9I37-1</strain>
    </source>
</reference>
<gene>
    <name evidence="1" type="ordered locus">Nitsa_1569</name>
</gene>
<dbReference type="KEGG" id="nsa:Nitsa_1569"/>
<dbReference type="EMBL" id="CP002452">
    <property type="protein sequence ID" value="ADV46817.1"/>
    <property type="molecule type" value="Genomic_DNA"/>
</dbReference>